<dbReference type="EMBL" id="JBHDIY010000002">
    <property type="protein sequence ID" value="MFL4471367.1"/>
    <property type="molecule type" value="Genomic_DNA"/>
</dbReference>
<dbReference type="PANTHER" id="PTHR38340">
    <property type="entry name" value="S-LAYER PROTEIN"/>
    <property type="match status" value="1"/>
</dbReference>
<feature type="region of interest" description="Disordered" evidence="3">
    <location>
        <begin position="273"/>
        <end position="349"/>
    </location>
</feature>
<evidence type="ECO:0000259" key="4">
    <source>
        <dbReference type="Pfam" id="PF13403"/>
    </source>
</evidence>
<evidence type="ECO:0000313" key="6">
    <source>
        <dbReference type="Proteomes" id="UP001627408"/>
    </source>
</evidence>
<evidence type="ECO:0000313" key="5">
    <source>
        <dbReference type="EMBL" id="MFL4471367.1"/>
    </source>
</evidence>
<feature type="region of interest" description="Disordered" evidence="3">
    <location>
        <begin position="1"/>
        <end position="85"/>
    </location>
</feature>
<dbReference type="SUPFAM" id="SSF51294">
    <property type="entry name" value="Hedgehog/intein (Hint) domain"/>
    <property type="match status" value="1"/>
</dbReference>
<dbReference type="PROSITE" id="PS00330">
    <property type="entry name" value="HEMOLYSIN_CALCIUM"/>
    <property type="match status" value="4"/>
</dbReference>
<name>A0ABW8UWR2_9RHOB</name>
<dbReference type="Gene3D" id="2.170.16.10">
    <property type="entry name" value="Hedgehog/Intein (Hint) domain"/>
    <property type="match status" value="1"/>
</dbReference>
<dbReference type="PRINTS" id="PR00313">
    <property type="entry name" value="CABNDNGRPT"/>
</dbReference>
<dbReference type="InterPro" id="IPR050557">
    <property type="entry name" value="RTX_toxin/Mannuronan_C5-epim"/>
</dbReference>
<dbReference type="Pfam" id="PF00353">
    <property type="entry name" value="HemolysinCabind"/>
    <property type="match status" value="3"/>
</dbReference>
<dbReference type="PANTHER" id="PTHR38340:SF1">
    <property type="entry name" value="S-LAYER PROTEIN"/>
    <property type="match status" value="1"/>
</dbReference>
<accession>A0ABW8UWR2</accession>
<feature type="domain" description="Hedgehog/Intein (Hint)" evidence="4">
    <location>
        <begin position="424"/>
        <end position="570"/>
    </location>
</feature>
<dbReference type="Gene3D" id="2.150.10.10">
    <property type="entry name" value="Serralysin-like metalloprotease, C-terminal"/>
    <property type="match status" value="3"/>
</dbReference>
<feature type="compositionally biased region" description="Polar residues" evidence="3">
    <location>
        <begin position="72"/>
        <end position="84"/>
    </location>
</feature>
<evidence type="ECO:0000256" key="2">
    <source>
        <dbReference type="ARBA" id="ARBA00022525"/>
    </source>
</evidence>
<dbReference type="InterPro" id="IPR011049">
    <property type="entry name" value="Serralysin-like_metalloprot_C"/>
</dbReference>
<dbReference type="Pfam" id="PF13403">
    <property type="entry name" value="Hint_2"/>
    <property type="match status" value="1"/>
</dbReference>
<organism evidence="5 6">
    <name type="scientific">Tateyamaria armeniaca</name>
    <dbReference type="NCBI Taxonomy" id="2518930"/>
    <lineage>
        <taxon>Bacteria</taxon>
        <taxon>Pseudomonadati</taxon>
        <taxon>Pseudomonadota</taxon>
        <taxon>Alphaproteobacteria</taxon>
        <taxon>Rhodobacterales</taxon>
        <taxon>Roseobacteraceae</taxon>
        <taxon>Tateyamaria</taxon>
    </lineage>
</organism>
<proteinExistence type="predicted"/>
<comment type="caution">
    <text evidence="5">The sequence shown here is derived from an EMBL/GenBank/DDBJ whole genome shotgun (WGS) entry which is preliminary data.</text>
</comment>
<dbReference type="PROSITE" id="PS50817">
    <property type="entry name" value="INTEIN_N_TER"/>
    <property type="match status" value="1"/>
</dbReference>
<gene>
    <name evidence="5" type="ORF">ACERZ8_16335</name>
</gene>
<dbReference type="InterPro" id="IPR018511">
    <property type="entry name" value="Hemolysin-typ_Ca-bd_CS"/>
</dbReference>
<reference evidence="5 6" key="1">
    <citation type="submission" date="2024-08" db="EMBL/GenBank/DDBJ databases">
        <title>Tateyamaria sp. nov., isolated from marine algae.</title>
        <authorList>
            <person name="Choi B.J."/>
            <person name="Kim J.M."/>
            <person name="Lee J.K."/>
            <person name="Choi D.G."/>
            <person name="Bayburt H."/>
            <person name="Baek J.H."/>
            <person name="Han D.M."/>
            <person name="Jeon C.O."/>
        </authorList>
    </citation>
    <scope>NUCLEOTIDE SEQUENCE [LARGE SCALE GENOMIC DNA]</scope>
    <source>
        <strain evidence="5 6">KMU-156</strain>
    </source>
</reference>
<sequence length="620" mass="64608">MAVINGTSNNDTLQGTNEDDTINAGNGADLVSGEGGDDSILGGGGNDTLFGDVGDGTAPGNDASPLVIANGNRVTPNSSNNQPDDTAVYRNVAQLEDGTQVSARIVLVSKSDPNLTVDLSGPTGAEILMNGNGAGDTASFRMEFFIPDSPNATTGTPVALNSTATVNDLDRNSVGDQESVTFNTAGFTAFATNSDTSLAVTTGTGTVTAAGTEQNNPSDQDAWFSASFENREFIEFTLESRTTNSGFSFSGDLIDDAVVTPIEAGDDTIEGGSGQDLIFGQGGDDSLLGGQGNDSIEGGEGDDTLEGGQGQDTLLGGAGSDILTGGQGDDSMSGGDGEDELILGPDNDFAEGGADSDLFSIDGLGNHTIVGGEDLDGLDIDVIDLSGVDANVIPSGPESGVIELLDSNGNVARRVEFSEIERIICFTPGTRIATQRGEVAVENLNAGDKVFTRDNGVQPLRWVGRRDLSPQEMQFNPQYQPILIRQGALGKGLPERDMLVSPQHRMLLTSDVAAVMFDEREVLVAAKHLTGLDGVDAVHTSTVSYMHLMFDQHEVVLANGAWSESFQPGDDALHGIGSDQRDEVLALFPELNTPEGLDAYGAARLSLKRHEAAVIVDRLR</sequence>
<dbReference type="Proteomes" id="UP001627408">
    <property type="component" value="Unassembled WGS sequence"/>
</dbReference>
<keyword evidence="2" id="KW-0964">Secreted</keyword>
<dbReference type="InterPro" id="IPR006141">
    <property type="entry name" value="Intein_N"/>
</dbReference>
<keyword evidence="6" id="KW-1185">Reference proteome</keyword>
<dbReference type="SUPFAM" id="SSF51120">
    <property type="entry name" value="beta-Roll"/>
    <property type="match status" value="2"/>
</dbReference>
<evidence type="ECO:0000256" key="3">
    <source>
        <dbReference type="SAM" id="MobiDB-lite"/>
    </source>
</evidence>
<dbReference type="RefSeq" id="WP_407593206.1">
    <property type="nucleotide sequence ID" value="NZ_JBHDIY010000002.1"/>
</dbReference>
<dbReference type="InterPro" id="IPR036844">
    <property type="entry name" value="Hint_dom_sf"/>
</dbReference>
<feature type="compositionally biased region" description="Polar residues" evidence="3">
    <location>
        <begin position="1"/>
        <end position="16"/>
    </location>
</feature>
<comment type="subcellular location">
    <subcellularLocation>
        <location evidence="1">Secreted</location>
    </subcellularLocation>
</comment>
<dbReference type="InterPro" id="IPR028992">
    <property type="entry name" value="Hedgehog/Intein_dom"/>
</dbReference>
<dbReference type="InterPro" id="IPR001343">
    <property type="entry name" value="Hemolysn_Ca-bd"/>
</dbReference>
<evidence type="ECO:0000256" key="1">
    <source>
        <dbReference type="ARBA" id="ARBA00004613"/>
    </source>
</evidence>
<protein>
    <submittedName>
        <fullName evidence="5">Hint domain-containing protein</fullName>
    </submittedName>
</protein>